<dbReference type="AlphaFoldDB" id="A0A0F3MDY3"/>
<dbReference type="SUPFAM" id="SSF48435">
    <property type="entry name" value="Bacterial muramidases"/>
    <property type="match status" value="1"/>
</dbReference>
<protein>
    <submittedName>
        <fullName evidence="6">Murein transglycosylase</fullName>
    </submittedName>
    <submittedName>
        <fullName evidence="5">Transglycosylase SLT domain protein</fullName>
    </submittedName>
</protein>
<accession>A0A0F3MDY3</accession>
<dbReference type="Gene3D" id="1.25.20.10">
    <property type="entry name" value="Bacterial muramidases"/>
    <property type="match status" value="1"/>
</dbReference>
<dbReference type="EMBL" id="LS398551">
    <property type="protein sequence ID" value="SPR09267.1"/>
    <property type="molecule type" value="Genomic_DNA"/>
</dbReference>
<dbReference type="InterPro" id="IPR023346">
    <property type="entry name" value="Lysozyme-like_dom_sf"/>
</dbReference>
<proteinExistence type="inferred from homology"/>
<dbReference type="InterPro" id="IPR008939">
    <property type="entry name" value="Lytic_TGlycosylase_superhlx_U"/>
</dbReference>
<evidence type="ECO:0000313" key="6">
    <source>
        <dbReference type="EMBL" id="SPR09267.1"/>
    </source>
</evidence>
<dbReference type="SUPFAM" id="SSF53955">
    <property type="entry name" value="Lysozyme-like"/>
    <property type="match status" value="1"/>
</dbReference>
<reference evidence="5 7" key="1">
    <citation type="submission" date="2015-02" db="EMBL/GenBank/DDBJ databases">
        <title>Genome Sequencing of Rickettsiales.</title>
        <authorList>
            <person name="Daugherty S.C."/>
            <person name="Su Q."/>
            <person name="Abolude K."/>
            <person name="Beier-Sexton M."/>
            <person name="Carlyon J.A."/>
            <person name="Carter R."/>
            <person name="Day N.P."/>
            <person name="Dumler S.J."/>
            <person name="Dyachenko V."/>
            <person name="Godinez A."/>
            <person name="Kurtti T.J."/>
            <person name="Lichay M."/>
            <person name="Mullins K.E."/>
            <person name="Ott S."/>
            <person name="Pappas-Brown V."/>
            <person name="Paris D.H."/>
            <person name="Patel P."/>
            <person name="Richards A.L."/>
            <person name="Sadzewicz L."/>
            <person name="Sears K."/>
            <person name="Seidman D."/>
            <person name="Sengamalay N."/>
            <person name="Stenos J."/>
            <person name="Tallon L.J."/>
            <person name="Vincent G."/>
            <person name="Fraser C.M."/>
            <person name="Munderloh U."/>
            <person name="Dunning-Hotopp J.C."/>
        </authorList>
    </citation>
    <scope>NUCLEOTIDE SEQUENCE [LARGE SCALE GENOMIC DNA]</scope>
    <source>
        <strain evidence="5 7">Gilliam</strain>
    </source>
</reference>
<evidence type="ECO:0000256" key="2">
    <source>
        <dbReference type="ARBA" id="ARBA00009387"/>
    </source>
</evidence>
<comment type="similarity">
    <text evidence="2">Belongs to the virb1 family.</text>
</comment>
<dbReference type="InterPro" id="IPR008258">
    <property type="entry name" value="Transglycosylase_SLT_dom_1"/>
</dbReference>
<dbReference type="CDD" id="cd13401">
    <property type="entry name" value="Slt70-like"/>
    <property type="match status" value="1"/>
</dbReference>
<keyword evidence="8" id="KW-1185">Reference proteome</keyword>
<feature type="domain" description="Transglycosylase SLT" evidence="4">
    <location>
        <begin position="501"/>
        <end position="600"/>
    </location>
</feature>
<evidence type="ECO:0000256" key="1">
    <source>
        <dbReference type="ARBA" id="ARBA00007734"/>
    </source>
</evidence>
<dbReference type="EMBL" id="LANO01000002">
    <property type="protein sequence ID" value="KJV53960.1"/>
    <property type="molecule type" value="Genomic_DNA"/>
</dbReference>
<reference evidence="6" key="2">
    <citation type="submission" date="2018-03" db="EMBL/GenBank/DDBJ databases">
        <authorList>
            <person name="Keele B.F."/>
        </authorList>
    </citation>
    <scope>NUCLEOTIDE SEQUENCE [LARGE SCALE GENOMIC DNA]</scope>
    <source>
        <strain evidence="6">Gilliam</strain>
    </source>
</reference>
<dbReference type="PANTHER" id="PTHR37423">
    <property type="entry name" value="SOLUBLE LYTIC MUREIN TRANSGLYCOSYLASE-RELATED"/>
    <property type="match status" value="1"/>
</dbReference>
<evidence type="ECO:0000313" key="7">
    <source>
        <dbReference type="Proteomes" id="UP000033769"/>
    </source>
</evidence>
<gene>
    <name evidence="6" type="ORF">GILLIAM_01846</name>
    <name evidence="5" type="ORF">OTSGILL_0305</name>
</gene>
<name>A0A0F3MDY3_ORITS</name>
<dbReference type="PATRIC" id="fig|1359184.3.peg.867"/>
<evidence type="ECO:0000256" key="3">
    <source>
        <dbReference type="ARBA" id="ARBA00022729"/>
    </source>
</evidence>
<reference evidence="8" key="3">
    <citation type="submission" date="2018-03" db="EMBL/GenBank/DDBJ databases">
        <authorList>
            <person name="Batty M. E."/>
            <person name="Batty M E."/>
        </authorList>
    </citation>
    <scope>NUCLEOTIDE SEQUENCE [LARGE SCALE GENOMIC DNA]</scope>
    <source>
        <strain evidence="8">Gilliam</strain>
    </source>
</reference>
<dbReference type="Proteomes" id="UP000033769">
    <property type="component" value="Unassembled WGS sequence"/>
</dbReference>
<keyword evidence="3" id="KW-0732">Signal</keyword>
<sequence>MKIIKLTFFTVIINIYLLYSVCAQDSYENITYQHLRNKQWNEAVLTAENSGNEILYKIALAQKFLYSDSSITFEDVIAFLQSNPNHPQKNHIAKRAEKVINHFTDQNLIIRWFNKTPPQTAKGYYYYALAAYKLITDLDIRNKIIHTAWRFCDSDYIIPFLDNFCDLLTIDDYYAKITQFILTNKIPNAKALLSKACKKKLNQQVLNFMIAAASNDNNTEKLFAQLPTTQRYKNEVLYSILTYKLKNNDYSSELEQLFSQVLESKITDNFLFSSKLWWQLRSEAAKGLLATHNYSAAYNIIKNAIVDDVYTSIEYNWLAGWIALRFLHNSADAITYFTNMAQQVTKPIDISKSYYWLGRANQVAGNSQIAQDYYKKATQYPYTFYGQLAILETENKVLPLFSDLQINIDNIEFSDIECVTAAEMLLSNNLPELSKIYAVQAIRHACTNTEIYAIISRLINIKELSGIKDVSYVTKLIKFAECEALFPTHYSYPTPYNMIDSHIDKDILYSVIMHESMFDQSAIGASNDQGLMQIMPATAKDVATKFLKIPYVATKLITDPSYNINLGSHYWKRMLDINDGSYVLATASYNAGPSRVRGRTGMKGWIEIYGDPRKYKDDKYKVIDWIEIIPSDKRNYVQRVLENIHVYRTILYQQRNEIYYMDFLF</sequence>
<evidence type="ECO:0000259" key="4">
    <source>
        <dbReference type="Pfam" id="PF01464"/>
    </source>
</evidence>
<dbReference type="GO" id="GO:0042597">
    <property type="term" value="C:periplasmic space"/>
    <property type="evidence" value="ECO:0007669"/>
    <property type="project" value="InterPro"/>
</dbReference>
<comment type="similarity">
    <text evidence="1">Belongs to the transglycosylase Slt family.</text>
</comment>
<evidence type="ECO:0000313" key="8">
    <source>
        <dbReference type="Proteomes" id="UP000244959"/>
    </source>
</evidence>
<dbReference type="PANTHER" id="PTHR37423:SF2">
    <property type="entry name" value="MEMBRANE-BOUND LYTIC MUREIN TRANSGLYCOSYLASE C"/>
    <property type="match status" value="1"/>
</dbReference>
<dbReference type="Pfam" id="PF01464">
    <property type="entry name" value="SLT"/>
    <property type="match status" value="1"/>
</dbReference>
<organism evidence="5 7">
    <name type="scientific">Orientia tsutsugamushi str. Gilliam</name>
    <dbReference type="NCBI Taxonomy" id="1359184"/>
    <lineage>
        <taxon>Bacteria</taxon>
        <taxon>Pseudomonadati</taxon>
        <taxon>Pseudomonadota</taxon>
        <taxon>Alphaproteobacteria</taxon>
        <taxon>Rickettsiales</taxon>
        <taxon>Rickettsiaceae</taxon>
        <taxon>Rickettsieae</taxon>
        <taxon>Orientia</taxon>
    </lineage>
</organism>
<dbReference type="Proteomes" id="UP000244959">
    <property type="component" value="Chromosome I"/>
</dbReference>
<evidence type="ECO:0000313" key="5">
    <source>
        <dbReference type="EMBL" id="KJV53960.1"/>
    </source>
</evidence>
<dbReference type="Gene3D" id="1.10.530.10">
    <property type="match status" value="1"/>
</dbReference>
<dbReference type="GO" id="GO:0004553">
    <property type="term" value="F:hydrolase activity, hydrolyzing O-glycosyl compounds"/>
    <property type="evidence" value="ECO:0007669"/>
    <property type="project" value="InterPro"/>
</dbReference>